<keyword evidence="10" id="KW-1185">Reference proteome</keyword>
<dbReference type="PROSITE" id="PS51094">
    <property type="entry name" value="PTS_EIIA_TYPE_2"/>
    <property type="match status" value="1"/>
</dbReference>
<dbReference type="CDD" id="cd05568">
    <property type="entry name" value="PTS_IIB_bgl_like"/>
    <property type="match status" value="1"/>
</dbReference>
<dbReference type="PROSITE" id="PS51099">
    <property type="entry name" value="PTS_EIIB_TYPE_2"/>
    <property type="match status" value="1"/>
</dbReference>
<evidence type="ECO:0000256" key="5">
    <source>
        <dbReference type="ARBA" id="ARBA00023163"/>
    </source>
</evidence>
<name>A0A4Q9E0K5_9BACL</name>
<dbReference type="EMBL" id="SIRE01000002">
    <property type="protein sequence ID" value="TBL81768.1"/>
    <property type="molecule type" value="Genomic_DNA"/>
</dbReference>
<dbReference type="InterPro" id="IPR050661">
    <property type="entry name" value="BglG_antiterminators"/>
</dbReference>
<evidence type="ECO:0000259" key="6">
    <source>
        <dbReference type="PROSITE" id="PS51094"/>
    </source>
</evidence>
<sequence>MLTSRQQKMLAELMENFRHVTAETFAQLHQISVRTARGDLLLIEDWLRKHGIALQRDRRLGVSLDADREQSAKLAGLLAKRPEFVDAKSRIRLLLKQLLEAPELLANELGEQFGISKNTLLQDLSDMRIWFADRGLKLERDRGKLQVTGAETAKRIAYLELLREDISDEKFLQFMLDDSRNGPMAYWNTWFKTEDAHYLFDLARKLEHKLGFEFSDAGYSALILHLLMAMERLKHRHAICMDNELLEELAATEEYGAVVQHIVPGLSAYFHVEVPQQEIGYITQHILGAQKAHAGSGQHSEYEELAKQIVIRAEMKLGHPLQLTEQVIQGLAIHLKPAVYRAKFGLQTQNPLLEQLEEEYGSLVDIMTQVAEELTEPLGIRFDRAEIGYIVLHICSGLSQTLKISKKKVALVCSSGLGTSAILQKRMETLFPHVNIAGKFSYKELKAITSSDADAVLSTIDIAFPLPVPWFKVSPLLPKNDQDRLSAYFGVAPADRQLEAETVQTVSEIMKIIERSATIHNRNMLVQQLLALFQGSAAATEENKLSGLLPPQSILLQQEDTDWETAVRIGNRLLRDRGLTGLQYEEKLVDMIRGQKHHFIIHDGIAFPHAAPQDGVWKTGFSLVAFRRPIAFGPARQPVWLIITLAAADKKQHLPAMSTLLDAINDAAFMEAVQTASSAEDIWNRIAAKEEA</sequence>
<comment type="caution">
    <text evidence="9">The sequence shown here is derived from an EMBL/GenBank/DDBJ whole genome shotgun (WGS) entry which is preliminary data.</text>
</comment>
<proteinExistence type="predicted"/>
<dbReference type="InterPro" id="IPR007737">
    <property type="entry name" value="Mga_HTH"/>
</dbReference>
<evidence type="ECO:0000313" key="10">
    <source>
        <dbReference type="Proteomes" id="UP000293142"/>
    </source>
</evidence>
<dbReference type="InterPro" id="IPR036095">
    <property type="entry name" value="PTS_EIIB-like_sf"/>
</dbReference>
<evidence type="ECO:0000259" key="8">
    <source>
        <dbReference type="PROSITE" id="PS51372"/>
    </source>
</evidence>
<gene>
    <name evidence="9" type="ORF">EYB31_01890</name>
</gene>
<evidence type="ECO:0000259" key="7">
    <source>
        <dbReference type="PROSITE" id="PS51099"/>
    </source>
</evidence>
<dbReference type="InterPro" id="IPR036634">
    <property type="entry name" value="PRD_sf"/>
</dbReference>
<organism evidence="9 10">
    <name type="scientific">Paenibacillus thalictri</name>
    <dbReference type="NCBI Taxonomy" id="2527873"/>
    <lineage>
        <taxon>Bacteria</taxon>
        <taxon>Bacillati</taxon>
        <taxon>Bacillota</taxon>
        <taxon>Bacilli</taxon>
        <taxon>Bacillales</taxon>
        <taxon>Paenibacillaceae</taxon>
        <taxon>Paenibacillus</taxon>
    </lineage>
</organism>
<dbReference type="Pfam" id="PF05043">
    <property type="entry name" value="Mga"/>
    <property type="match status" value="1"/>
</dbReference>
<dbReference type="PROSITE" id="PS51372">
    <property type="entry name" value="PRD_2"/>
    <property type="match status" value="2"/>
</dbReference>
<accession>A0A4Q9E0K5</accession>
<evidence type="ECO:0000256" key="1">
    <source>
        <dbReference type="ARBA" id="ARBA00022679"/>
    </source>
</evidence>
<evidence type="ECO:0000313" key="9">
    <source>
        <dbReference type="EMBL" id="TBL81768.1"/>
    </source>
</evidence>
<evidence type="ECO:0000256" key="4">
    <source>
        <dbReference type="ARBA" id="ARBA00023159"/>
    </source>
</evidence>
<dbReference type="Proteomes" id="UP000293142">
    <property type="component" value="Unassembled WGS sequence"/>
</dbReference>
<feature type="domain" description="PRD" evidence="8">
    <location>
        <begin position="297"/>
        <end position="404"/>
    </location>
</feature>
<dbReference type="GO" id="GO:0006355">
    <property type="term" value="P:regulation of DNA-templated transcription"/>
    <property type="evidence" value="ECO:0007669"/>
    <property type="project" value="InterPro"/>
</dbReference>
<dbReference type="InterPro" id="IPR016152">
    <property type="entry name" value="PTrfase/Anion_transptr"/>
</dbReference>
<dbReference type="OrthoDB" id="9776005at2"/>
<keyword evidence="4" id="KW-0010">Activator</keyword>
<keyword evidence="1" id="KW-0808">Transferase</keyword>
<dbReference type="Gene3D" id="3.40.930.10">
    <property type="entry name" value="Mannitol-specific EII, Chain A"/>
    <property type="match status" value="1"/>
</dbReference>
<evidence type="ECO:0000256" key="2">
    <source>
        <dbReference type="ARBA" id="ARBA00022737"/>
    </source>
</evidence>
<dbReference type="InterPro" id="IPR013011">
    <property type="entry name" value="PTS_EIIB_2"/>
</dbReference>
<dbReference type="GO" id="GO:0009401">
    <property type="term" value="P:phosphoenolpyruvate-dependent sugar phosphotransferase system"/>
    <property type="evidence" value="ECO:0007669"/>
    <property type="project" value="InterPro"/>
</dbReference>
<dbReference type="PANTHER" id="PTHR30185:SF18">
    <property type="entry name" value="TRANSCRIPTIONAL REGULATOR MTLR"/>
    <property type="match status" value="1"/>
</dbReference>
<keyword evidence="3" id="KW-0805">Transcription regulation</keyword>
<evidence type="ECO:0000256" key="3">
    <source>
        <dbReference type="ARBA" id="ARBA00023015"/>
    </source>
</evidence>
<dbReference type="InterPro" id="IPR002178">
    <property type="entry name" value="PTS_EIIA_type-2_dom"/>
</dbReference>
<dbReference type="Pfam" id="PF00874">
    <property type="entry name" value="PRD"/>
    <property type="match status" value="2"/>
</dbReference>
<dbReference type="SUPFAM" id="SSF55804">
    <property type="entry name" value="Phoshotransferase/anion transport protein"/>
    <property type="match status" value="1"/>
</dbReference>
<dbReference type="InterPro" id="IPR011608">
    <property type="entry name" value="PRD"/>
</dbReference>
<keyword evidence="5" id="KW-0804">Transcription</keyword>
<dbReference type="Gene3D" id="1.10.1790.10">
    <property type="entry name" value="PRD domain"/>
    <property type="match status" value="2"/>
</dbReference>
<dbReference type="GO" id="GO:0008982">
    <property type="term" value="F:protein-N(PI)-phosphohistidine-sugar phosphotransferase activity"/>
    <property type="evidence" value="ECO:0007669"/>
    <property type="project" value="InterPro"/>
</dbReference>
<feature type="domain" description="PTS EIIA type-2" evidence="6">
    <location>
        <begin position="547"/>
        <end position="689"/>
    </location>
</feature>
<dbReference type="Gene3D" id="3.40.50.2300">
    <property type="match status" value="1"/>
</dbReference>
<feature type="domain" description="PRD" evidence="8">
    <location>
        <begin position="190"/>
        <end position="296"/>
    </location>
</feature>
<keyword evidence="2" id="KW-0677">Repeat</keyword>
<protein>
    <submittedName>
        <fullName evidence="9">PRD domain-containing protein</fullName>
    </submittedName>
</protein>
<dbReference type="AlphaFoldDB" id="A0A4Q9E0K5"/>
<dbReference type="Pfam" id="PF00359">
    <property type="entry name" value="PTS_EIIA_2"/>
    <property type="match status" value="1"/>
</dbReference>
<dbReference type="SUPFAM" id="SSF63520">
    <property type="entry name" value="PTS-regulatory domain, PRD"/>
    <property type="match status" value="2"/>
</dbReference>
<feature type="domain" description="PTS EIIB type-2" evidence="7">
    <location>
        <begin position="407"/>
        <end position="497"/>
    </location>
</feature>
<dbReference type="SUPFAM" id="SSF52794">
    <property type="entry name" value="PTS system IIB component-like"/>
    <property type="match status" value="1"/>
</dbReference>
<dbReference type="RefSeq" id="WP_131011555.1">
    <property type="nucleotide sequence ID" value="NZ_SIRE01000002.1"/>
</dbReference>
<reference evidence="9 10" key="1">
    <citation type="submission" date="2019-02" db="EMBL/GenBank/DDBJ databases">
        <title>Paenibacillus sp. nov., isolated from surface-sterilized tissue of Thalictrum simplex L.</title>
        <authorList>
            <person name="Tuo L."/>
        </authorList>
    </citation>
    <scope>NUCLEOTIDE SEQUENCE [LARGE SCALE GENOMIC DNA]</scope>
    <source>
        <strain evidence="9 10">N2SHLJ1</strain>
    </source>
</reference>
<dbReference type="PANTHER" id="PTHR30185">
    <property type="entry name" value="CRYPTIC BETA-GLUCOSIDE BGL OPERON ANTITERMINATOR"/>
    <property type="match status" value="1"/>
</dbReference>